<dbReference type="InterPro" id="IPR002893">
    <property type="entry name" value="Znf_MYND"/>
</dbReference>
<evidence type="ECO:0000256" key="4">
    <source>
        <dbReference type="PROSITE-ProRule" id="PRU00134"/>
    </source>
</evidence>
<evidence type="ECO:0000256" key="3">
    <source>
        <dbReference type="ARBA" id="ARBA00022833"/>
    </source>
</evidence>
<sequence>MFNPAIANYVTQFYALGNTPAVDLTRGIPHGEDADILLLGCGDVRNILLTTHCQQLARRLDITCCDISPAILARNVFLFSLIAHEDLDASIAWSVYYELYLEEQAASVVQLHVAKLLDASTSLSSWRDSQYNHFRFSDEGALQLVRGVWSSMSSAAGRLKSKAAFEKELQRSQNCQKLRFGNRTVLTGLRSAAPTAAFALQSGQLPKAYEQFWKSGTVTASKTNAPNPLFSSALSENTLLHYGTDPILGFHLATAFAGLAPTSPLRADLLSSNDEMLDVVRAAKVQFAEWVTAFRVSCKQGLAIRFVVADAVTFCHILSTYPSDLGTSTNTYRHQLNSSICELDAEEYGISGMPPRLFDVIDTSNLADHAGPLNLLVAAKPLLKNIPSSAIFTETLLKTADTRQAQFDTILCGHGVTVSLLLGLSPIEYWTNATSVSSVDELLINSVMGKDKHSQVHTRLSWKLGHHLMGVTASIKIHVEPEPLANVVLKMYREMFGHEKVMDIHDLVAYTFDGPQRNPYPFFHRGSLAAFLKMLQNTVDTDWPRFYEKFTELVRWETVGTASLEELYLQLHLHGVYTASSLNKNAQMKPSIGGLRSWPSSAEAAVLTLVVPRVALRKFYHTETAKFSAPTLQIMISSGERGGSQNVYLCLLTSFGHVVAHGNAEDDDFSISVKEDSLGWSGDSPLVVSFYVSASILQFDSKADRISLGVQPTTHNLMIFKEAGFGPDLVVFGTTLADSSCTFVTKHLPGTSSKPVIFRDHIQPPSSQSGPHFGSISVNIHEGDKRAMSLTGHVDVTTDLGKKLLTDKAPIKLEQPSPSVINIIFGKNTLIFPLHFPLPVLKEGGQTRIARKSSYVEVIAPIANPLDAEPLADFIYPVVPGPGSLPMVLNGHHLNLDKLPIIDVGEKQRKKTEFMRVLVAQTFSAREKRIRQSGRSNLGFTANQRLNLKESIFTMFMISAGLPAGRQSGQTGLFLLSHAKLGGIMYIFVPAVRLDGGAGSVVLDAAILPLTLEMVNSGEINDFFVLARELEHCAINVNDEELRLWRSLIPAFVERCRTWSHKNDCEYKTIRAAISLSQKTGEKFLCSCGNGKLPDGYMQIPKWESAAKYSVRAAISPTFSVPFVEDIIDIGSAKPGGSKMEDLTISEMCRTCGKAEGRDSAKLMACSRCKEVSYCSKDCQKADWKKHRGECSPAE</sequence>
<dbReference type="Gene3D" id="6.10.140.2220">
    <property type="match status" value="1"/>
</dbReference>
<keyword evidence="1" id="KW-0479">Metal-binding</keyword>
<evidence type="ECO:0000313" key="6">
    <source>
        <dbReference type="EMBL" id="KAK9775994.1"/>
    </source>
</evidence>
<evidence type="ECO:0000256" key="1">
    <source>
        <dbReference type="ARBA" id="ARBA00022723"/>
    </source>
</evidence>
<accession>A0ABR2XQE8</accession>
<dbReference type="PROSITE" id="PS50865">
    <property type="entry name" value="ZF_MYND_2"/>
    <property type="match status" value="1"/>
</dbReference>
<evidence type="ECO:0000256" key="2">
    <source>
        <dbReference type="ARBA" id="ARBA00022771"/>
    </source>
</evidence>
<comment type="caution">
    <text evidence="6">The sequence shown here is derived from an EMBL/GenBank/DDBJ whole genome shotgun (WGS) entry which is preliminary data.</text>
</comment>
<evidence type="ECO:0000259" key="5">
    <source>
        <dbReference type="PROSITE" id="PS50865"/>
    </source>
</evidence>
<organism evidence="6 7">
    <name type="scientific">Seiridium cardinale</name>
    <dbReference type="NCBI Taxonomy" id="138064"/>
    <lineage>
        <taxon>Eukaryota</taxon>
        <taxon>Fungi</taxon>
        <taxon>Dikarya</taxon>
        <taxon>Ascomycota</taxon>
        <taxon>Pezizomycotina</taxon>
        <taxon>Sordariomycetes</taxon>
        <taxon>Xylariomycetidae</taxon>
        <taxon>Amphisphaeriales</taxon>
        <taxon>Sporocadaceae</taxon>
        <taxon>Seiridium</taxon>
    </lineage>
</organism>
<keyword evidence="2 4" id="KW-0863">Zinc-finger</keyword>
<keyword evidence="3" id="KW-0862">Zinc</keyword>
<dbReference type="Pfam" id="PF01753">
    <property type="entry name" value="zf-MYND"/>
    <property type="match status" value="1"/>
</dbReference>
<reference evidence="6 7" key="1">
    <citation type="submission" date="2024-02" db="EMBL/GenBank/DDBJ databases">
        <title>First draft genome assembly of two strains of Seiridium cardinale.</title>
        <authorList>
            <person name="Emiliani G."/>
            <person name="Scali E."/>
        </authorList>
    </citation>
    <scope>NUCLEOTIDE SEQUENCE [LARGE SCALE GENOMIC DNA]</scope>
    <source>
        <strain evidence="6 7">BM-138-000479</strain>
    </source>
</reference>
<dbReference type="EMBL" id="JARVKM010000030">
    <property type="protein sequence ID" value="KAK9775994.1"/>
    <property type="molecule type" value="Genomic_DNA"/>
</dbReference>
<name>A0ABR2XQE8_9PEZI</name>
<feature type="domain" description="MYND-type" evidence="5">
    <location>
        <begin position="1149"/>
        <end position="1191"/>
    </location>
</feature>
<dbReference type="Proteomes" id="UP001465668">
    <property type="component" value="Unassembled WGS sequence"/>
</dbReference>
<evidence type="ECO:0000313" key="7">
    <source>
        <dbReference type="Proteomes" id="UP001465668"/>
    </source>
</evidence>
<dbReference type="PANTHER" id="PTHR10237">
    <property type="entry name" value="DEFORMED EPIDERMAL AUTOREGULATORY FACTOR 1 HOMOLOG SUPPRESSIN"/>
    <property type="match status" value="1"/>
</dbReference>
<dbReference type="SUPFAM" id="SSF144232">
    <property type="entry name" value="HIT/MYND zinc finger-like"/>
    <property type="match status" value="1"/>
</dbReference>
<protein>
    <recommendedName>
        <fullName evidence="5">MYND-type domain-containing protein</fullName>
    </recommendedName>
</protein>
<keyword evidence="7" id="KW-1185">Reference proteome</keyword>
<dbReference type="PANTHER" id="PTHR10237:SF15">
    <property type="entry name" value="LD37257P"/>
    <property type="match status" value="1"/>
</dbReference>
<dbReference type="InterPro" id="IPR024119">
    <property type="entry name" value="TF_DEAF-1"/>
</dbReference>
<dbReference type="Pfam" id="PF14737">
    <property type="entry name" value="DUF4470"/>
    <property type="match status" value="1"/>
</dbReference>
<dbReference type="PROSITE" id="PS01360">
    <property type="entry name" value="ZF_MYND_1"/>
    <property type="match status" value="1"/>
</dbReference>
<dbReference type="InterPro" id="IPR027974">
    <property type="entry name" value="DUF4470"/>
</dbReference>
<gene>
    <name evidence="6" type="ORF">SCAR479_07214</name>
</gene>
<proteinExistence type="predicted"/>